<evidence type="ECO:0000256" key="1">
    <source>
        <dbReference type="SAM" id="Phobius"/>
    </source>
</evidence>
<dbReference type="eggNOG" id="ENOG50339KU">
    <property type="taxonomic scope" value="Bacteria"/>
</dbReference>
<evidence type="ECO:0000313" key="3">
    <source>
        <dbReference type="Proteomes" id="UP000005387"/>
    </source>
</evidence>
<organism evidence="2 3">
    <name type="scientific">Paenibacillus curdlanolyticus YK9</name>
    <dbReference type="NCBI Taxonomy" id="717606"/>
    <lineage>
        <taxon>Bacteria</taxon>
        <taxon>Bacillati</taxon>
        <taxon>Bacillota</taxon>
        <taxon>Bacilli</taxon>
        <taxon>Bacillales</taxon>
        <taxon>Paenibacillaceae</taxon>
        <taxon>Paenibacillus</taxon>
    </lineage>
</organism>
<dbReference type="AlphaFoldDB" id="E0IBY8"/>
<keyword evidence="1" id="KW-0812">Transmembrane</keyword>
<keyword evidence="1" id="KW-0472">Membrane</keyword>
<dbReference type="RefSeq" id="WP_006039165.1">
    <property type="nucleotide sequence ID" value="NZ_AEDD01000008.1"/>
</dbReference>
<accession>E0IBY8</accession>
<dbReference type="Proteomes" id="UP000005387">
    <property type="component" value="Unassembled WGS sequence"/>
</dbReference>
<keyword evidence="3" id="KW-1185">Reference proteome</keyword>
<reference evidence="2 3" key="1">
    <citation type="submission" date="2010-07" db="EMBL/GenBank/DDBJ databases">
        <title>The draft genome of Paenibacillus curdlanolyticus YK9.</title>
        <authorList>
            <consortium name="US DOE Joint Genome Institute (JGI-PGF)"/>
            <person name="Lucas S."/>
            <person name="Copeland A."/>
            <person name="Lapidus A."/>
            <person name="Cheng J.-F."/>
            <person name="Bruce D."/>
            <person name="Goodwin L."/>
            <person name="Pitluck S."/>
            <person name="Land M.L."/>
            <person name="Hauser L."/>
            <person name="Chang Y.-J."/>
            <person name="Jeffries C."/>
            <person name="Anderson I.J."/>
            <person name="Johnson E."/>
            <person name="Loganathan U."/>
            <person name="Mulhopadhyay B."/>
            <person name="Kyrpides N."/>
            <person name="Woyke T.J."/>
        </authorList>
    </citation>
    <scope>NUCLEOTIDE SEQUENCE [LARGE SCALE GENOMIC DNA]</scope>
    <source>
        <strain evidence="2 3">YK9</strain>
    </source>
</reference>
<feature type="transmembrane region" description="Helical" evidence="1">
    <location>
        <begin position="34"/>
        <end position="58"/>
    </location>
</feature>
<name>E0IBY8_9BACL</name>
<feature type="transmembrane region" description="Helical" evidence="1">
    <location>
        <begin position="9"/>
        <end position="28"/>
    </location>
</feature>
<sequence>MSTGKFRHVLYLAIAVSMVLYALPRIGIKEQWTFGTLFGVVWLVFALFVISAQLYTIFGVDEEKKRQLALIKREKSLRWEERLQRVPTAAKYRRSKE</sequence>
<gene>
    <name evidence="2" type="ORF">PaecuDRAFT_3177</name>
</gene>
<proteinExistence type="predicted"/>
<protein>
    <submittedName>
        <fullName evidence="2">Uncharacterized protein</fullName>
    </submittedName>
</protein>
<keyword evidence="1" id="KW-1133">Transmembrane helix</keyword>
<dbReference type="STRING" id="717606.PaecuDRAFT_3177"/>
<evidence type="ECO:0000313" key="2">
    <source>
        <dbReference type="EMBL" id="EFM10218.1"/>
    </source>
</evidence>
<dbReference type="EMBL" id="AEDD01000008">
    <property type="protein sequence ID" value="EFM10218.1"/>
    <property type="molecule type" value="Genomic_DNA"/>
</dbReference>